<dbReference type="PANTHER" id="PTHR48069:SF3">
    <property type="entry name" value="DIHYDROFOLATE REDUCTASE"/>
    <property type="match status" value="1"/>
</dbReference>
<dbReference type="InterPro" id="IPR001796">
    <property type="entry name" value="DHFR_dom"/>
</dbReference>
<keyword evidence="10" id="KW-1185">Reference proteome</keyword>
<organism evidence="9 10">
    <name type="scientific">Mesoplasma melaleucae</name>
    <dbReference type="NCBI Taxonomy" id="81459"/>
    <lineage>
        <taxon>Bacteria</taxon>
        <taxon>Bacillati</taxon>
        <taxon>Mycoplasmatota</taxon>
        <taxon>Mollicutes</taxon>
        <taxon>Entomoplasmatales</taxon>
        <taxon>Entomoplasmataceae</taxon>
        <taxon>Mesoplasma</taxon>
    </lineage>
</organism>
<gene>
    <name evidence="9" type="primary">dfrA</name>
    <name evidence="9" type="ORF">EMELA_v1c05330</name>
</gene>
<keyword evidence="6" id="KW-0560">Oxidoreductase</keyword>
<keyword evidence="5" id="KW-0521">NADP</keyword>
<evidence type="ECO:0000256" key="6">
    <source>
        <dbReference type="ARBA" id="ARBA00023002"/>
    </source>
</evidence>
<evidence type="ECO:0000256" key="3">
    <source>
        <dbReference type="ARBA" id="ARBA00012856"/>
    </source>
</evidence>
<accession>A0A2K8NY11</accession>
<comment type="similarity">
    <text evidence="2 7">Belongs to the dihydrofolate reductase family.</text>
</comment>
<proteinExistence type="inferred from homology"/>
<dbReference type="GO" id="GO:0005829">
    <property type="term" value="C:cytosol"/>
    <property type="evidence" value="ECO:0007669"/>
    <property type="project" value="TreeGrafter"/>
</dbReference>
<feature type="domain" description="DHFR" evidence="8">
    <location>
        <begin position="1"/>
        <end position="161"/>
    </location>
</feature>
<reference evidence="9 10" key="1">
    <citation type="submission" date="2017-11" db="EMBL/GenBank/DDBJ databases">
        <title>Genome sequence of Entomoplasma melaleucae M1 (ATCC 49191).</title>
        <authorList>
            <person name="Lo W.-S."/>
            <person name="Gasparich G.E."/>
            <person name="Kuo C.-H."/>
        </authorList>
    </citation>
    <scope>NUCLEOTIDE SEQUENCE [LARGE SCALE GENOMIC DNA]</scope>
    <source>
        <strain evidence="9 10">M1</strain>
    </source>
</reference>
<dbReference type="CDD" id="cd00209">
    <property type="entry name" value="DHFR"/>
    <property type="match status" value="1"/>
</dbReference>
<dbReference type="OrthoDB" id="9804315at2"/>
<dbReference type="EC" id="1.5.1.3" evidence="3"/>
<dbReference type="UniPathway" id="UPA00077">
    <property type="reaction ID" value="UER00158"/>
</dbReference>
<name>A0A2K8NY11_9MOLU</name>
<dbReference type="SUPFAM" id="SSF53597">
    <property type="entry name" value="Dihydrofolate reductase-like"/>
    <property type="match status" value="1"/>
</dbReference>
<dbReference type="InterPro" id="IPR012259">
    <property type="entry name" value="DHFR"/>
</dbReference>
<dbReference type="GO" id="GO:0046452">
    <property type="term" value="P:dihydrofolate metabolic process"/>
    <property type="evidence" value="ECO:0007669"/>
    <property type="project" value="TreeGrafter"/>
</dbReference>
<dbReference type="Proteomes" id="UP000231896">
    <property type="component" value="Chromosome"/>
</dbReference>
<dbReference type="RefSeq" id="WP_028124099.1">
    <property type="nucleotide sequence ID" value="NZ_CP024964.1"/>
</dbReference>
<sequence>MIKMIWAQTSDSVIGKDNALPWSIKEEMQHFRSTTLNQNVLMGGKTFESMNYKGLPNRVNYVLTRDPNKYNAYASENLIFVTDKKSIIGQFKNNQNKDIYIIGGSQVYDLFFDDCDEIIRTIIKGQFEGNVYIKNFNYNNFDKINIVEKEHFYVEYMSRRK</sequence>
<dbReference type="AlphaFoldDB" id="A0A2K8NY11"/>
<dbReference type="EMBL" id="CP024964">
    <property type="protein sequence ID" value="ATZ18068.1"/>
    <property type="molecule type" value="Genomic_DNA"/>
</dbReference>
<dbReference type="Gene3D" id="3.40.430.10">
    <property type="entry name" value="Dihydrofolate Reductase, subunit A"/>
    <property type="match status" value="1"/>
</dbReference>
<dbReference type="STRING" id="1408435.GCA_000685885_00512"/>
<evidence type="ECO:0000256" key="4">
    <source>
        <dbReference type="ARBA" id="ARBA00022563"/>
    </source>
</evidence>
<protein>
    <recommendedName>
        <fullName evidence="3">dihydrofolate reductase</fullName>
        <ecNumber evidence="3">1.5.1.3</ecNumber>
    </recommendedName>
</protein>
<evidence type="ECO:0000256" key="1">
    <source>
        <dbReference type="ARBA" id="ARBA00004903"/>
    </source>
</evidence>
<dbReference type="InterPro" id="IPR024072">
    <property type="entry name" value="DHFR-like_dom_sf"/>
</dbReference>
<keyword evidence="4" id="KW-0554">One-carbon metabolism</keyword>
<dbReference type="PRINTS" id="PR00070">
    <property type="entry name" value="DHFR"/>
</dbReference>
<evidence type="ECO:0000313" key="10">
    <source>
        <dbReference type="Proteomes" id="UP000231896"/>
    </source>
</evidence>
<evidence type="ECO:0000259" key="8">
    <source>
        <dbReference type="PROSITE" id="PS51330"/>
    </source>
</evidence>
<dbReference type="InterPro" id="IPR017925">
    <property type="entry name" value="DHFR_CS"/>
</dbReference>
<dbReference type="GO" id="GO:0046655">
    <property type="term" value="P:folic acid metabolic process"/>
    <property type="evidence" value="ECO:0007669"/>
    <property type="project" value="TreeGrafter"/>
</dbReference>
<evidence type="ECO:0000256" key="5">
    <source>
        <dbReference type="ARBA" id="ARBA00022857"/>
    </source>
</evidence>
<dbReference type="Pfam" id="PF00186">
    <property type="entry name" value="DHFR_1"/>
    <property type="match status" value="1"/>
</dbReference>
<dbReference type="PROSITE" id="PS51330">
    <property type="entry name" value="DHFR_2"/>
    <property type="match status" value="1"/>
</dbReference>
<dbReference type="PANTHER" id="PTHR48069">
    <property type="entry name" value="DIHYDROFOLATE REDUCTASE"/>
    <property type="match status" value="1"/>
</dbReference>
<comment type="pathway">
    <text evidence="1">Cofactor biosynthesis; tetrahydrofolate biosynthesis; 5,6,7,8-tetrahydrofolate from 7,8-dihydrofolate: step 1/1.</text>
</comment>
<dbReference type="GO" id="GO:0004146">
    <property type="term" value="F:dihydrofolate reductase activity"/>
    <property type="evidence" value="ECO:0007669"/>
    <property type="project" value="UniProtKB-EC"/>
</dbReference>
<dbReference type="GO" id="GO:0050661">
    <property type="term" value="F:NADP binding"/>
    <property type="evidence" value="ECO:0007669"/>
    <property type="project" value="InterPro"/>
</dbReference>
<evidence type="ECO:0000256" key="2">
    <source>
        <dbReference type="ARBA" id="ARBA00009539"/>
    </source>
</evidence>
<evidence type="ECO:0000256" key="7">
    <source>
        <dbReference type="RuleBase" id="RU004474"/>
    </source>
</evidence>
<dbReference type="GO" id="GO:0006730">
    <property type="term" value="P:one-carbon metabolic process"/>
    <property type="evidence" value="ECO:0007669"/>
    <property type="project" value="UniProtKB-KW"/>
</dbReference>
<dbReference type="PROSITE" id="PS00075">
    <property type="entry name" value="DHFR_1"/>
    <property type="match status" value="1"/>
</dbReference>
<evidence type="ECO:0000313" key="9">
    <source>
        <dbReference type="EMBL" id="ATZ18068.1"/>
    </source>
</evidence>
<dbReference type="GO" id="GO:0046654">
    <property type="term" value="P:tetrahydrofolate biosynthetic process"/>
    <property type="evidence" value="ECO:0007669"/>
    <property type="project" value="UniProtKB-UniPathway"/>
</dbReference>
<dbReference type="KEGG" id="eml:EMELA_v1c05330"/>